<evidence type="ECO:0000313" key="1">
    <source>
        <dbReference type="EMBL" id="SCX44355.1"/>
    </source>
</evidence>
<dbReference type="EMBL" id="FMUI01000003">
    <property type="protein sequence ID" value="SCX44355.1"/>
    <property type="molecule type" value="Genomic_DNA"/>
</dbReference>
<name>A0A1G4XTA5_9ENTR</name>
<reference evidence="1 2" key="1">
    <citation type="submission" date="2016-10" db="EMBL/GenBank/DDBJ databases">
        <authorList>
            <person name="Varghese N."/>
            <person name="Submissions S."/>
        </authorList>
    </citation>
    <scope>NUCLEOTIDE SEQUENCE [LARGE SCALE GENOMIC DNA]</scope>
    <source>
        <strain evidence="1 2">CGMCC 1.12102</strain>
    </source>
</reference>
<dbReference type="Proteomes" id="UP000183569">
    <property type="component" value="Unassembled WGS sequence"/>
</dbReference>
<dbReference type="GeneID" id="41537045"/>
<sequence length="102" mass="11532">MNSSEIEQLTDELIGVAVLSLLKDNSPISTQALIARLRSMESSEPDSQRRKMLGRIIAEISNNTFGERRRGEDAVGMEWNEDRRDNIYPLFGNKQPGSSKKH</sequence>
<comment type="caution">
    <text evidence="1">The sequence shown here is derived from an EMBL/GenBank/DDBJ whole genome shotgun (WGS) entry which is preliminary data.</text>
</comment>
<dbReference type="AlphaFoldDB" id="A0A1G4XTA5"/>
<proteinExistence type="predicted"/>
<organism evidence="1 2">
    <name type="scientific">Kosakonia sacchari</name>
    <dbReference type="NCBI Taxonomy" id="1158459"/>
    <lineage>
        <taxon>Bacteria</taxon>
        <taxon>Pseudomonadati</taxon>
        <taxon>Pseudomonadota</taxon>
        <taxon>Gammaproteobacteria</taxon>
        <taxon>Enterobacterales</taxon>
        <taxon>Enterobacteriaceae</taxon>
        <taxon>Kosakonia</taxon>
    </lineage>
</organism>
<dbReference type="RefSeq" id="WP_025263585.1">
    <property type="nucleotide sequence ID" value="NZ_CP016337.1"/>
</dbReference>
<accession>A0A1G4XTA5</accession>
<gene>
    <name evidence="1" type="ORF">SAMN02927897_01386</name>
</gene>
<evidence type="ECO:0000313" key="2">
    <source>
        <dbReference type="Proteomes" id="UP000183569"/>
    </source>
</evidence>
<protein>
    <submittedName>
        <fullName evidence="1">Uncharacterized protein</fullName>
    </submittedName>
</protein>